<dbReference type="SUPFAM" id="SSF49785">
    <property type="entry name" value="Galactose-binding domain-like"/>
    <property type="match status" value="1"/>
</dbReference>
<comment type="caution">
    <text evidence="6">The sequence shown here is derived from an EMBL/GenBank/DDBJ whole genome shotgun (WGS) entry which is preliminary data.</text>
</comment>
<evidence type="ECO:0000313" key="7">
    <source>
        <dbReference type="Proteomes" id="UP000266482"/>
    </source>
</evidence>
<protein>
    <submittedName>
        <fullName evidence="6">Glycoside hydrolase</fullName>
    </submittedName>
</protein>
<evidence type="ECO:0000256" key="4">
    <source>
        <dbReference type="SAM" id="MobiDB-lite"/>
    </source>
</evidence>
<dbReference type="GO" id="GO:0005975">
    <property type="term" value="P:carbohydrate metabolic process"/>
    <property type="evidence" value="ECO:0007669"/>
    <property type="project" value="InterPro"/>
</dbReference>
<dbReference type="AlphaFoldDB" id="A0A3A1VJE6"/>
<feature type="region of interest" description="Disordered" evidence="4">
    <location>
        <begin position="281"/>
        <end position="316"/>
    </location>
</feature>
<keyword evidence="2 6" id="KW-0378">Hydrolase</keyword>
<reference evidence="6 7" key="1">
    <citation type="submission" date="2018-09" db="EMBL/GenBank/DDBJ databases">
        <title>Paenibacillus aracenensis nov. sp. isolated from a cave in southern Spain.</title>
        <authorList>
            <person name="Jurado V."/>
            <person name="Gutierrez-Patricio S."/>
            <person name="Gonzalez-Pimentel J.L."/>
            <person name="Miller A.Z."/>
            <person name="Laiz L."/>
            <person name="Saiz-Jimenez C."/>
        </authorList>
    </citation>
    <scope>NUCLEOTIDE SEQUENCE [LARGE SCALE GENOMIC DNA]</scope>
    <source>
        <strain evidence="6 7">DSM 22867</strain>
    </source>
</reference>
<dbReference type="InterPro" id="IPR051795">
    <property type="entry name" value="Glycosyl_Hydrlase_43"/>
</dbReference>
<evidence type="ECO:0000256" key="2">
    <source>
        <dbReference type="ARBA" id="ARBA00022801"/>
    </source>
</evidence>
<dbReference type="EMBL" id="QXQA01000002">
    <property type="protein sequence ID" value="RIX59746.1"/>
    <property type="molecule type" value="Genomic_DNA"/>
</dbReference>
<dbReference type="Gene3D" id="2.60.120.260">
    <property type="entry name" value="Galactose-binding domain-like"/>
    <property type="match status" value="1"/>
</dbReference>
<dbReference type="Pfam" id="PF03422">
    <property type="entry name" value="CBM_6"/>
    <property type="match status" value="1"/>
</dbReference>
<dbReference type="InterPro" id="IPR005084">
    <property type="entry name" value="CBM6"/>
</dbReference>
<evidence type="ECO:0000256" key="3">
    <source>
        <dbReference type="ARBA" id="ARBA00023295"/>
    </source>
</evidence>
<dbReference type="Gene3D" id="2.115.10.20">
    <property type="entry name" value="Glycosyl hydrolase domain, family 43"/>
    <property type="match status" value="1"/>
</dbReference>
<dbReference type="Gene3D" id="2.60.120.560">
    <property type="entry name" value="Exo-inulinase, domain 1"/>
    <property type="match status" value="2"/>
</dbReference>
<dbReference type="CDD" id="cd04080">
    <property type="entry name" value="CBM6_cellulase-like"/>
    <property type="match status" value="1"/>
</dbReference>
<evidence type="ECO:0000256" key="1">
    <source>
        <dbReference type="ARBA" id="ARBA00009865"/>
    </source>
</evidence>
<dbReference type="GO" id="GO:0004553">
    <property type="term" value="F:hydrolase activity, hydrolyzing O-glycosyl compounds"/>
    <property type="evidence" value="ECO:0007669"/>
    <property type="project" value="InterPro"/>
</dbReference>
<sequence length="786" mass="86016">MKAYENVFSNPFPHLEEEWDDYGNGDPFVMRHNGTYYLYVSTKDFRPGIKAWQSEDLVNWSYAGLVTEDPVSTGAYAPEVVYWNGYFYLYTSPAGKGHYVYRSESPTGPFERITDNLGMSIDGSVFIDDDGSWTFTHAGTEGIVGVPMDSPSTFGFGAPIAGTFLGHWTEGSMIIKRGGTYYMTFTGNHVFSKGYRIHYAISKDSPLGPYTVPSNNPIIISTDPSFNGLGHSSTVMGPDLDSYYIVYHNLVGRSAEGPPVRQMNIDRLVFNGDMMDAVGPTNYSQPVPSRPNFEGRPGAGQGEWEERQADGGGSFTLSKTAASERYTAEYNLRITETAGADTAVGAVFAYADDSSYHLAELHPAEGRLTLVAVKNGERTVKAEAALPEAMDYSKLHAIRIENDEHGVRAYFDGMLKLEAGEAAGPGKIGYLDQHGKPDFAYTAFSNHAGGSSDFETPKALPGSIEAVHYLQGENRGFSVKEKTTDSAWRPADGTEIRLSSDGAYSVSLNNEGDWLRYVVNVSESGSYALDFVTAAGTGEKKVELLVDDRTAGTLKLNTDQPIEEDAEWVKVRAGQVELEKGFHTIAVKAKKGGLQLKRIDFALALDEPFSSEHALQDADSESVHGVWSIAEDSYAGWSLEDAKIYGGNERWADYRIETAVTLGDNPSGAAGVLLRVTNESNFKDQVKDSLMGYFVAVTPTRLELYRHNYDAELLAAEKAELPGGEPVRLRIEARGGLIQVFAGEEAKPVISYYDPDAFMQGKVGLRSIYASDITFSDLKVTSLKQK</sequence>
<dbReference type="PANTHER" id="PTHR42812">
    <property type="entry name" value="BETA-XYLOSIDASE"/>
    <property type="match status" value="1"/>
</dbReference>
<proteinExistence type="inferred from homology"/>
<dbReference type="Pfam" id="PF04616">
    <property type="entry name" value="Glyco_hydro_43"/>
    <property type="match status" value="1"/>
</dbReference>
<dbReference type="InterPro" id="IPR008979">
    <property type="entry name" value="Galactose-bd-like_sf"/>
</dbReference>
<dbReference type="SUPFAM" id="SSF75005">
    <property type="entry name" value="Arabinanase/levansucrase/invertase"/>
    <property type="match status" value="1"/>
</dbReference>
<keyword evidence="3" id="KW-0326">Glycosidase</keyword>
<dbReference type="InterPro" id="IPR006710">
    <property type="entry name" value="Glyco_hydro_43"/>
</dbReference>
<dbReference type="PROSITE" id="PS51175">
    <property type="entry name" value="CBM6"/>
    <property type="match status" value="1"/>
</dbReference>
<comment type="similarity">
    <text evidence="1">Belongs to the glycosyl hydrolase 43 family.</text>
</comment>
<keyword evidence="7" id="KW-1185">Reference proteome</keyword>
<name>A0A3A1VJE6_9BACL</name>
<dbReference type="Proteomes" id="UP000266482">
    <property type="component" value="Unassembled WGS sequence"/>
</dbReference>
<dbReference type="OrthoDB" id="9801455at2"/>
<feature type="domain" description="CBM6" evidence="5">
    <location>
        <begin position="468"/>
        <end position="602"/>
    </location>
</feature>
<dbReference type="GO" id="GO:0030246">
    <property type="term" value="F:carbohydrate binding"/>
    <property type="evidence" value="ECO:0007669"/>
    <property type="project" value="InterPro"/>
</dbReference>
<accession>A0A3A1VJE6</accession>
<dbReference type="PANTHER" id="PTHR42812:SF5">
    <property type="entry name" value="ENDO-ARABINASE"/>
    <property type="match status" value="1"/>
</dbReference>
<evidence type="ECO:0000259" key="5">
    <source>
        <dbReference type="PROSITE" id="PS51175"/>
    </source>
</evidence>
<evidence type="ECO:0000313" key="6">
    <source>
        <dbReference type="EMBL" id="RIX59746.1"/>
    </source>
</evidence>
<dbReference type="CDD" id="cd08991">
    <property type="entry name" value="GH43_HoAraf43-like"/>
    <property type="match status" value="1"/>
</dbReference>
<gene>
    <name evidence="6" type="ORF">D3P08_04795</name>
</gene>
<organism evidence="6 7">
    <name type="scientific">Paenibacillus nanensis</name>
    <dbReference type="NCBI Taxonomy" id="393251"/>
    <lineage>
        <taxon>Bacteria</taxon>
        <taxon>Bacillati</taxon>
        <taxon>Bacillota</taxon>
        <taxon>Bacilli</taxon>
        <taxon>Bacillales</taxon>
        <taxon>Paenibacillaceae</taxon>
        <taxon>Paenibacillus</taxon>
    </lineage>
</organism>
<dbReference type="InterPro" id="IPR023296">
    <property type="entry name" value="Glyco_hydro_beta-prop_sf"/>
</dbReference>